<organism evidence="3 4">
    <name type="scientific">Legionella beliardensis</name>
    <dbReference type="NCBI Taxonomy" id="91822"/>
    <lineage>
        <taxon>Bacteria</taxon>
        <taxon>Pseudomonadati</taxon>
        <taxon>Pseudomonadota</taxon>
        <taxon>Gammaproteobacteria</taxon>
        <taxon>Legionellales</taxon>
        <taxon>Legionellaceae</taxon>
        <taxon>Legionella</taxon>
    </lineage>
</organism>
<name>A0A378I3V2_9GAMM</name>
<protein>
    <submittedName>
        <fullName evidence="3">Glycosyltransferase</fullName>
        <ecNumber evidence="3">2.-.-.-</ecNumber>
    </submittedName>
</protein>
<dbReference type="GO" id="GO:0009244">
    <property type="term" value="P:lipopolysaccharide core region biosynthetic process"/>
    <property type="evidence" value="ECO:0007669"/>
    <property type="project" value="TreeGrafter"/>
</dbReference>
<dbReference type="AlphaFoldDB" id="A0A378I3V2"/>
<reference evidence="3 4" key="1">
    <citation type="submission" date="2018-06" db="EMBL/GenBank/DDBJ databases">
        <authorList>
            <consortium name="Pathogen Informatics"/>
            <person name="Doyle S."/>
        </authorList>
    </citation>
    <scope>NUCLEOTIDE SEQUENCE [LARGE SCALE GENOMIC DNA]</scope>
    <source>
        <strain evidence="3 4">NCTC13315</strain>
    </source>
</reference>
<evidence type="ECO:0000313" key="3">
    <source>
        <dbReference type="EMBL" id="STX29849.1"/>
    </source>
</evidence>
<evidence type="ECO:0000313" key="4">
    <source>
        <dbReference type="Proteomes" id="UP000254968"/>
    </source>
</evidence>
<proteinExistence type="predicted"/>
<sequence length="348" mass="38691">MIKSICIVRLSALGDVLMTVPLIRTLQTHLPQAHITWVISRPAYDLVAGMSGVEFIVIPKPNSLKDYWHFKRKLKNRCFDVLLAAQSSFRANLLYALIKAQRKIGYDRLRAKDGHKWFIKETITPGDDHTLEAFLKFAKALGIAQMETYWDLPIAAEDYQWAQFYTTTNNPILLVNPAASKPERSWPAARYIEVIRLAQTRWQMHVILTGGPGAYDRQLANAILSEVDCTDLVGKTKPKQLLALISQADVLLCPDTGPSHMAAAVGTPVVALHAVTSSRVSGPYIYQHLAVDCYPQAVEQIIKKAPSENKWGTHAHGDETMKLVTVDAVLAKLAIAKDIKANAKFAKN</sequence>
<keyword evidence="2 3" id="KW-0808">Transferase</keyword>
<dbReference type="CDD" id="cd03789">
    <property type="entry name" value="GT9_LPS_heptosyltransferase"/>
    <property type="match status" value="1"/>
</dbReference>
<dbReference type="Proteomes" id="UP000254968">
    <property type="component" value="Unassembled WGS sequence"/>
</dbReference>
<evidence type="ECO:0000256" key="1">
    <source>
        <dbReference type="ARBA" id="ARBA00022676"/>
    </source>
</evidence>
<dbReference type="PANTHER" id="PTHR30160">
    <property type="entry name" value="TETRAACYLDISACCHARIDE 4'-KINASE-RELATED"/>
    <property type="match status" value="1"/>
</dbReference>
<dbReference type="GO" id="GO:0005829">
    <property type="term" value="C:cytosol"/>
    <property type="evidence" value="ECO:0007669"/>
    <property type="project" value="TreeGrafter"/>
</dbReference>
<evidence type="ECO:0000256" key="2">
    <source>
        <dbReference type="ARBA" id="ARBA00022679"/>
    </source>
</evidence>
<keyword evidence="4" id="KW-1185">Reference proteome</keyword>
<dbReference type="RefSeq" id="WP_115304083.1">
    <property type="nucleotide sequence ID" value="NZ_CAAAHO010000002.1"/>
</dbReference>
<dbReference type="GO" id="GO:0008713">
    <property type="term" value="F:ADP-heptose-lipopolysaccharide heptosyltransferase activity"/>
    <property type="evidence" value="ECO:0007669"/>
    <property type="project" value="TreeGrafter"/>
</dbReference>
<accession>A0A378I3V2</accession>
<dbReference type="SUPFAM" id="SSF53756">
    <property type="entry name" value="UDP-Glycosyltransferase/glycogen phosphorylase"/>
    <property type="match status" value="1"/>
</dbReference>
<dbReference type="InterPro" id="IPR002201">
    <property type="entry name" value="Glyco_trans_9"/>
</dbReference>
<gene>
    <name evidence="3" type="primary">rfaQ</name>
    <name evidence="3" type="ORF">NCTC13315_02404</name>
</gene>
<dbReference type="EMBL" id="UGNV01000001">
    <property type="protein sequence ID" value="STX29849.1"/>
    <property type="molecule type" value="Genomic_DNA"/>
</dbReference>
<dbReference type="Pfam" id="PF01075">
    <property type="entry name" value="Glyco_transf_9"/>
    <property type="match status" value="1"/>
</dbReference>
<dbReference type="Gene3D" id="3.40.50.2000">
    <property type="entry name" value="Glycogen Phosphorylase B"/>
    <property type="match status" value="2"/>
</dbReference>
<keyword evidence="1" id="KW-0328">Glycosyltransferase</keyword>
<dbReference type="InterPro" id="IPR051199">
    <property type="entry name" value="LPS_LOS_Heptosyltrfase"/>
</dbReference>
<dbReference type="EC" id="2.-.-.-" evidence="3"/>
<dbReference type="OrthoDB" id="9781892at2"/>
<dbReference type="PANTHER" id="PTHR30160:SF21">
    <property type="entry name" value="LIPOPOLYSACCHARIDE CORE HEPTOSYLTRANSFERASE OPSX"/>
    <property type="match status" value="1"/>
</dbReference>